<dbReference type="InterPro" id="IPR028098">
    <property type="entry name" value="Glyco_trans_4-like_N"/>
</dbReference>
<dbReference type="EMBL" id="JAAWWK010000004">
    <property type="protein sequence ID" value="NKI18122.1"/>
    <property type="molecule type" value="Genomic_DNA"/>
</dbReference>
<evidence type="ECO:0000256" key="1">
    <source>
        <dbReference type="ARBA" id="ARBA00022679"/>
    </source>
</evidence>
<dbReference type="PANTHER" id="PTHR46401">
    <property type="entry name" value="GLYCOSYLTRANSFERASE WBBK-RELATED"/>
    <property type="match status" value="1"/>
</dbReference>
<dbReference type="Proteomes" id="UP000765845">
    <property type="component" value="Unassembled WGS sequence"/>
</dbReference>
<comment type="caution">
    <text evidence="5">The sequence shown here is derived from an EMBL/GenBank/DDBJ whole genome shotgun (WGS) entry which is preliminary data.</text>
</comment>
<name>A0ABX1GFY6_9GAMM</name>
<feature type="domain" description="Glycosyltransferase subfamily 4-like N-terminal" evidence="4">
    <location>
        <begin position="59"/>
        <end position="259"/>
    </location>
</feature>
<evidence type="ECO:0000259" key="4">
    <source>
        <dbReference type="Pfam" id="PF13439"/>
    </source>
</evidence>
<dbReference type="SUPFAM" id="SSF53756">
    <property type="entry name" value="UDP-Glycosyltransferase/glycogen phosphorylase"/>
    <property type="match status" value="1"/>
</dbReference>
<reference evidence="5 6" key="1">
    <citation type="submission" date="2020-04" db="EMBL/GenBank/DDBJ databases">
        <authorList>
            <person name="Yoon J."/>
        </authorList>
    </citation>
    <scope>NUCLEOTIDE SEQUENCE [LARGE SCALE GENOMIC DNA]</scope>
    <source>
        <strain evidence="5 6">KMU-166</strain>
    </source>
</reference>
<accession>A0ABX1GFY6</accession>
<dbReference type="RefSeq" id="WP_168450652.1">
    <property type="nucleotide sequence ID" value="NZ_JAAWWK010000004.1"/>
</dbReference>
<protein>
    <submittedName>
        <fullName evidence="5">Glycosyltransferase family 4 protein</fullName>
    </submittedName>
</protein>
<proteinExistence type="predicted"/>
<organism evidence="5 6">
    <name type="scientific">Spongiibacter thalassae</name>
    <dbReference type="NCBI Taxonomy" id="2721624"/>
    <lineage>
        <taxon>Bacteria</taxon>
        <taxon>Pseudomonadati</taxon>
        <taxon>Pseudomonadota</taxon>
        <taxon>Gammaproteobacteria</taxon>
        <taxon>Cellvibrionales</taxon>
        <taxon>Spongiibacteraceae</taxon>
        <taxon>Spongiibacter</taxon>
    </lineage>
</organism>
<dbReference type="InterPro" id="IPR001296">
    <property type="entry name" value="Glyco_trans_1"/>
</dbReference>
<evidence type="ECO:0000259" key="3">
    <source>
        <dbReference type="Pfam" id="PF00534"/>
    </source>
</evidence>
<dbReference type="CDD" id="cd03801">
    <property type="entry name" value="GT4_PimA-like"/>
    <property type="match status" value="1"/>
</dbReference>
<dbReference type="Gene3D" id="3.40.50.2000">
    <property type="entry name" value="Glycogen Phosphorylase B"/>
    <property type="match status" value="2"/>
</dbReference>
<feature type="domain" description="Glycosyl transferase family 1" evidence="3">
    <location>
        <begin position="271"/>
        <end position="425"/>
    </location>
</feature>
<sequence>MAQDPTGAPRTADSSTRAVRPAAPTSATVVPLNPPTGETAPQRALHICLLGYRSAPFGGGQGIYLKYLSKALVDAGHRVDVISGQPYPHLDPRVRLIPMPGLNLFETGLGSLRFHHLSSLTNIIEWTSKLSGGFAEPYCFGRRVVKYLKRFGRHYDIIHDNQSLSYGMLELQRLGFPLVTTIHHPVTSDLRIALKAAKNWRERLFIKRWHYFLKMQKRVAGELHHVVTVSERSREDIAAAFDLQPAAIHLVHCGIDTEEFRPLPEVSKIPRRLMATVSADQPLKGVRYLFEALAELLPKYPDLELLLVGKPHAGGEADQLIDKLGLRGYIRTVSGISTEELVRYYNEAEVAVVPSVYEGFGLPAGEAMSCGTALVSTTGGALPEVVGDAALQVPVRDSQALGAAIDRLLSDGDLRCQLEQAGRRRIESLFCWHRSAAQMLDYYQTVIHPPHSTGDALENC</sequence>
<evidence type="ECO:0000256" key="2">
    <source>
        <dbReference type="SAM" id="MobiDB-lite"/>
    </source>
</evidence>
<dbReference type="Pfam" id="PF00534">
    <property type="entry name" value="Glycos_transf_1"/>
    <property type="match status" value="1"/>
</dbReference>
<keyword evidence="6" id="KW-1185">Reference proteome</keyword>
<dbReference type="Pfam" id="PF13439">
    <property type="entry name" value="Glyco_transf_4"/>
    <property type="match status" value="1"/>
</dbReference>
<gene>
    <name evidence="5" type="ORF">HCU74_11970</name>
</gene>
<dbReference type="PANTHER" id="PTHR46401:SF2">
    <property type="entry name" value="GLYCOSYLTRANSFERASE WBBK-RELATED"/>
    <property type="match status" value="1"/>
</dbReference>
<feature type="region of interest" description="Disordered" evidence="2">
    <location>
        <begin position="1"/>
        <end position="35"/>
    </location>
</feature>
<keyword evidence="1" id="KW-0808">Transferase</keyword>
<evidence type="ECO:0000313" key="5">
    <source>
        <dbReference type="EMBL" id="NKI18122.1"/>
    </source>
</evidence>
<evidence type="ECO:0000313" key="6">
    <source>
        <dbReference type="Proteomes" id="UP000765845"/>
    </source>
</evidence>